<proteinExistence type="predicted"/>
<organism evidence="1 2">
    <name type="scientific">Alsobacter metallidurans</name>
    <dbReference type="NCBI Taxonomy" id="340221"/>
    <lineage>
        <taxon>Bacteria</taxon>
        <taxon>Pseudomonadati</taxon>
        <taxon>Pseudomonadota</taxon>
        <taxon>Alphaproteobacteria</taxon>
        <taxon>Hyphomicrobiales</taxon>
        <taxon>Alsobacteraceae</taxon>
        <taxon>Alsobacter</taxon>
    </lineage>
</organism>
<dbReference type="AlphaFoldDB" id="A0A917MJ92"/>
<keyword evidence="2" id="KW-1185">Reference proteome</keyword>
<accession>A0A917MJ92</accession>
<name>A0A917MJ92_9HYPH</name>
<dbReference type="Proteomes" id="UP000603912">
    <property type="component" value="Unassembled WGS sequence"/>
</dbReference>
<sequence>MTLDPIHIDQRLADITIAFQCAARGQNTIVNAVIGLRGLIEAATQFPGVASVEVITTADQWMNEAMHAVIQAVDDRLTWEDCATSFGAARGILALFGSQDLLPGELRCDQIDTAAILAARLEIIARRRAISTRGNVLVRCAAITVASAIVRMPNTPVH</sequence>
<evidence type="ECO:0000313" key="1">
    <source>
        <dbReference type="EMBL" id="GGH16129.1"/>
    </source>
</evidence>
<gene>
    <name evidence="1" type="ORF">GCM10007036_16570</name>
</gene>
<dbReference type="EMBL" id="BMES01000001">
    <property type="protein sequence ID" value="GGH16129.1"/>
    <property type="molecule type" value="Genomic_DNA"/>
</dbReference>
<evidence type="ECO:0000313" key="2">
    <source>
        <dbReference type="Proteomes" id="UP000603912"/>
    </source>
</evidence>
<dbReference type="RefSeq" id="WP_188517168.1">
    <property type="nucleotide sequence ID" value="NZ_BMES01000001.1"/>
</dbReference>
<protein>
    <submittedName>
        <fullName evidence="1">Uncharacterized protein</fullName>
    </submittedName>
</protein>
<reference evidence="1" key="2">
    <citation type="submission" date="2020-09" db="EMBL/GenBank/DDBJ databases">
        <authorList>
            <person name="Sun Q."/>
            <person name="Zhou Y."/>
        </authorList>
    </citation>
    <scope>NUCLEOTIDE SEQUENCE</scope>
    <source>
        <strain evidence="1">CGMCC 1.12214</strain>
    </source>
</reference>
<comment type="caution">
    <text evidence="1">The sequence shown here is derived from an EMBL/GenBank/DDBJ whole genome shotgun (WGS) entry which is preliminary data.</text>
</comment>
<reference evidence="1" key="1">
    <citation type="journal article" date="2014" name="Int. J. Syst. Evol. Microbiol.">
        <title>Complete genome sequence of Corynebacterium casei LMG S-19264T (=DSM 44701T), isolated from a smear-ripened cheese.</title>
        <authorList>
            <consortium name="US DOE Joint Genome Institute (JGI-PGF)"/>
            <person name="Walter F."/>
            <person name="Albersmeier A."/>
            <person name="Kalinowski J."/>
            <person name="Ruckert C."/>
        </authorList>
    </citation>
    <scope>NUCLEOTIDE SEQUENCE</scope>
    <source>
        <strain evidence="1">CGMCC 1.12214</strain>
    </source>
</reference>